<evidence type="ECO:0000313" key="3">
    <source>
        <dbReference type="EMBL" id="KAF6826470.1"/>
    </source>
</evidence>
<keyword evidence="2" id="KW-0472">Membrane</keyword>
<comment type="caution">
    <text evidence="3">The sequence shown here is derived from an EMBL/GenBank/DDBJ whole genome shotgun (WGS) entry which is preliminary data.</text>
</comment>
<evidence type="ECO:0000256" key="1">
    <source>
        <dbReference type="SAM" id="MobiDB-lite"/>
    </source>
</evidence>
<feature type="region of interest" description="Disordered" evidence="1">
    <location>
        <begin position="256"/>
        <end position="302"/>
    </location>
</feature>
<dbReference type="AlphaFoldDB" id="A0A8H6K8I9"/>
<reference evidence="3" key="1">
    <citation type="journal article" date="2020" name="Phytopathology">
        <title>Genome Sequence Resources of Colletotrichum truncatum, C. plurivorum, C. musicola, and C. sojae: Four Species Pathogenic to Soybean (Glycine max).</title>
        <authorList>
            <person name="Rogerio F."/>
            <person name="Boufleur T.R."/>
            <person name="Ciampi-Guillardi M."/>
            <person name="Sukno S.A."/>
            <person name="Thon M.R."/>
            <person name="Massola Junior N.S."/>
            <person name="Baroncelli R."/>
        </authorList>
    </citation>
    <scope>NUCLEOTIDE SEQUENCE</scope>
    <source>
        <strain evidence="3">LFN0074</strain>
    </source>
</reference>
<feature type="transmembrane region" description="Helical" evidence="2">
    <location>
        <begin position="370"/>
        <end position="391"/>
    </location>
</feature>
<feature type="compositionally biased region" description="Basic and acidic residues" evidence="1">
    <location>
        <begin position="32"/>
        <end position="54"/>
    </location>
</feature>
<gene>
    <name evidence="3" type="ORF">CMUS01_09413</name>
</gene>
<dbReference type="PANTHER" id="PTHR37544">
    <property type="entry name" value="SPRAY-RELATED"/>
    <property type="match status" value="1"/>
</dbReference>
<name>A0A8H6K8I9_9PEZI</name>
<sequence length="664" mass="72958">MTAEAEVSDRELGQMEPPDPSVQRDASTQPESNKEEQLESSENGDRRDITKQDERQRLDYRPTVLTDWALAVSMIVNFAIIAGLVAFIKRPEFNLNTESWLALNAILISVGTGTVAHLQSLFLNLSRITPFMLCAAPGGALARDSILGSYFPAPSFRLILKTRNWMLLTAHMIQYLSYSVIGFKTALLYKRADDPTVHVQDWACFALLAFYGIIQLELVVLIAERGIDIKEELNRVTTRRYENWLKLLEQHIDSSSSEIHVDEDEAPDETALDEPKPASDGASGVAHQNAENNDTSPIVQTPSIRTRAISKRDLALIRYNSSWGVASPISIYIHSSLAFLFMIAFIIAISTPDLPGPEGCKGLGALPHDGAVIIFDTILTIIVAQISGYLIDFAMVTAHTEPFAQMSTASGGPANSTLLLNYTCSPAPAAVYRALMNGHYKVARIAIWALIHRILPTLYGISTIVHPVEDSSSSVICFNLPLSIANIVGFAICGGLILLEALQSPLSRRTPRDWCSIADILSWSTTTSLLQPGNFETDTVDPYRNDPLHMAADGPLAERWHMQARLRLQEKRFRLGFAQVPGTENYAFGITEDEPETLPEVKVSVFSRKVVSLDPDEENGQAGTLDVVVGSGDMVVLPGTSEGTRAHYNDGVEVAVPENEEERI</sequence>
<accession>A0A8H6K8I9</accession>
<protein>
    <submittedName>
        <fullName evidence="3">Uncharacterized protein</fullName>
    </submittedName>
</protein>
<dbReference type="Pfam" id="PF11915">
    <property type="entry name" value="DUF3433"/>
    <property type="match status" value="1"/>
</dbReference>
<dbReference type="OrthoDB" id="3057599at2759"/>
<feature type="compositionally biased region" description="Polar residues" evidence="1">
    <location>
        <begin position="289"/>
        <end position="302"/>
    </location>
</feature>
<evidence type="ECO:0000313" key="4">
    <source>
        <dbReference type="Proteomes" id="UP000639643"/>
    </source>
</evidence>
<dbReference type="Proteomes" id="UP000639643">
    <property type="component" value="Unassembled WGS sequence"/>
</dbReference>
<organism evidence="3 4">
    <name type="scientific">Colletotrichum musicola</name>
    <dbReference type="NCBI Taxonomy" id="2175873"/>
    <lineage>
        <taxon>Eukaryota</taxon>
        <taxon>Fungi</taxon>
        <taxon>Dikarya</taxon>
        <taxon>Ascomycota</taxon>
        <taxon>Pezizomycotina</taxon>
        <taxon>Sordariomycetes</taxon>
        <taxon>Hypocreomycetidae</taxon>
        <taxon>Glomerellales</taxon>
        <taxon>Glomerellaceae</taxon>
        <taxon>Colletotrichum</taxon>
        <taxon>Colletotrichum orchidearum species complex</taxon>
    </lineage>
</organism>
<feature type="transmembrane region" description="Helical" evidence="2">
    <location>
        <begin position="199"/>
        <end position="223"/>
    </location>
</feature>
<dbReference type="PANTHER" id="PTHR37544:SF1">
    <property type="entry name" value="PHOSPHORIBOSYLAMINOIMIDAZOLE-SUCCINOCARBOXAMIDE SYNTHASE"/>
    <property type="match status" value="1"/>
</dbReference>
<feature type="transmembrane region" description="Helical" evidence="2">
    <location>
        <begin position="442"/>
        <end position="462"/>
    </location>
</feature>
<proteinExistence type="predicted"/>
<feature type="transmembrane region" description="Helical" evidence="2">
    <location>
        <begin position="100"/>
        <end position="122"/>
    </location>
</feature>
<feature type="transmembrane region" description="Helical" evidence="2">
    <location>
        <begin position="68"/>
        <end position="88"/>
    </location>
</feature>
<feature type="region of interest" description="Disordered" evidence="1">
    <location>
        <begin position="1"/>
        <end position="54"/>
    </location>
</feature>
<keyword evidence="4" id="KW-1185">Reference proteome</keyword>
<dbReference type="EMBL" id="WIGM01000399">
    <property type="protein sequence ID" value="KAF6826470.1"/>
    <property type="molecule type" value="Genomic_DNA"/>
</dbReference>
<evidence type="ECO:0000256" key="2">
    <source>
        <dbReference type="SAM" id="Phobius"/>
    </source>
</evidence>
<feature type="compositionally biased region" description="Acidic residues" evidence="1">
    <location>
        <begin position="261"/>
        <end position="272"/>
    </location>
</feature>
<keyword evidence="2" id="KW-1133">Transmembrane helix</keyword>
<feature type="transmembrane region" description="Helical" evidence="2">
    <location>
        <begin position="165"/>
        <end position="187"/>
    </location>
</feature>
<feature type="transmembrane region" description="Helical" evidence="2">
    <location>
        <begin position="482"/>
        <end position="502"/>
    </location>
</feature>
<feature type="transmembrane region" description="Helical" evidence="2">
    <location>
        <begin position="331"/>
        <end position="350"/>
    </location>
</feature>
<dbReference type="InterPro" id="IPR021840">
    <property type="entry name" value="DUF3433"/>
</dbReference>
<keyword evidence="2" id="KW-0812">Transmembrane</keyword>